<dbReference type="RefSeq" id="WP_237445017.1">
    <property type="nucleotide sequence ID" value="NZ_CAKLPX010000003.1"/>
</dbReference>
<dbReference type="SUPFAM" id="SSF51658">
    <property type="entry name" value="Xylose isomerase-like"/>
    <property type="match status" value="1"/>
</dbReference>
<evidence type="ECO:0000313" key="2">
    <source>
        <dbReference type="Proteomes" id="UP000838100"/>
    </source>
</evidence>
<accession>A0ABM9AGQ8</accession>
<dbReference type="PANTHER" id="PTHR42194">
    <property type="entry name" value="UPF0276 PROTEIN HI_1600"/>
    <property type="match status" value="1"/>
</dbReference>
<organism evidence="1 2">
    <name type="scientific">Sinobacterium norvegicum</name>
    <dbReference type="NCBI Taxonomy" id="1641715"/>
    <lineage>
        <taxon>Bacteria</taxon>
        <taxon>Pseudomonadati</taxon>
        <taxon>Pseudomonadota</taxon>
        <taxon>Gammaproteobacteria</taxon>
        <taxon>Cellvibrionales</taxon>
        <taxon>Spongiibacteraceae</taxon>
        <taxon>Sinobacterium</taxon>
    </lineage>
</organism>
<evidence type="ECO:0000313" key="1">
    <source>
        <dbReference type="EMBL" id="CAH0992323.1"/>
    </source>
</evidence>
<dbReference type="Gene3D" id="3.20.20.150">
    <property type="entry name" value="Divalent-metal-dependent TIM barrel enzymes"/>
    <property type="match status" value="1"/>
</dbReference>
<dbReference type="Pfam" id="PF05114">
    <property type="entry name" value="MbnB_TglH_ChrH"/>
    <property type="match status" value="1"/>
</dbReference>
<dbReference type="NCBIfam" id="NF003818">
    <property type="entry name" value="PRK05409.1"/>
    <property type="match status" value="1"/>
</dbReference>
<dbReference type="InterPro" id="IPR036237">
    <property type="entry name" value="Xyl_isomerase-like_sf"/>
</dbReference>
<dbReference type="InterPro" id="IPR007801">
    <property type="entry name" value="MbnB/TglH/ChrH"/>
</dbReference>
<proteinExistence type="predicted"/>
<protein>
    <submittedName>
        <fullName evidence="1">Uncharacterized protein</fullName>
    </submittedName>
</protein>
<keyword evidence="2" id="KW-1185">Reference proteome</keyword>
<sequence>MSSALTGVGVGLRPSHAADILSSLPTIDWLELLVDNHLCDGGFNRAILKPLAEHYPLSFHCVSMDVGGKTPLNKTYLAKLKQLAEELQPQQISDHISFCRGQGRYFHNLLPSPFNRKELSHYVDRVKQIQDILGRQILLENVSRYIDYQDNEMTEGEFMTELCQRADCFLLFDVNNAYVNQHNHHTDALEVFNQLPLARIKELHLAGYEQRQQFLLDSHSQPVSEPVWQLYREVYQSLQYQQVPTLIEWDNKLPPLTELLAERDRCLSQQAMATGRATAEVKCTA</sequence>
<comment type="caution">
    <text evidence="1">The sequence shown here is derived from an EMBL/GenBank/DDBJ whole genome shotgun (WGS) entry which is preliminary data.</text>
</comment>
<dbReference type="Proteomes" id="UP000838100">
    <property type="component" value="Unassembled WGS sequence"/>
</dbReference>
<name>A0ABM9AGQ8_9GAMM</name>
<reference evidence="1" key="1">
    <citation type="submission" date="2021-12" db="EMBL/GenBank/DDBJ databases">
        <authorList>
            <person name="Rodrigo-Torres L."/>
            <person name="Arahal R. D."/>
            <person name="Lucena T."/>
        </authorList>
    </citation>
    <scope>NUCLEOTIDE SEQUENCE</scope>
    <source>
        <strain evidence="1">CECT 8267</strain>
    </source>
</reference>
<gene>
    <name evidence="1" type="ORF">SIN8267_02442</name>
</gene>
<dbReference type="EMBL" id="CAKLPX010000003">
    <property type="protein sequence ID" value="CAH0992323.1"/>
    <property type="molecule type" value="Genomic_DNA"/>
</dbReference>
<dbReference type="PANTHER" id="PTHR42194:SF1">
    <property type="entry name" value="UPF0276 PROTEIN HI_1600"/>
    <property type="match status" value="1"/>
</dbReference>